<evidence type="ECO:0000313" key="3">
    <source>
        <dbReference type="Proteomes" id="UP000009044"/>
    </source>
</evidence>
<dbReference type="PATRIC" id="fig|634177.7.peg.275"/>
<organism evidence="2 3">
    <name type="scientific">Komagataeibacter medellinensis (strain NBRC 3288 / BCRC 11682 / LMG 1693 / Kondo 51)</name>
    <name type="common">Gluconacetobacter medellinensis</name>
    <dbReference type="NCBI Taxonomy" id="634177"/>
    <lineage>
        <taxon>Bacteria</taxon>
        <taxon>Pseudomonadati</taxon>
        <taxon>Pseudomonadota</taxon>
        <taxon>Alphaproteobacteria</taxon>
        <taxon>Acetobacterales</taxon>
        <taxon>Acetobacteraceae</taxon>
        <taxon>Komagataeibacter</taxon>
    </lineage>
</organism>
<dbReference type="KEGG" id="gxy:GLX_02530"/>
<protein>
    <submittedName>
        <fullName evidence="2">Uncharacterized protein</fullName>
    </submittedName>
</protein>
<sequence length="153" mass="17005">MQETGAGYLFSRLPGQYRTILHVHRYPYRWRDREEKPPCALIRATKGLQASPACPCFPFAQREPTMTYTMHERTLPHGVVLSPPRHDTPPRVGTPGQGGPRAGEDEPESTRDNDEKIEKTSHRDTGRNSPHGGGTKPHAHKPAPAGQPDQTPC</sequence>
<dbReference type="HOGENOM" id="CLU_1710860_0_0_5"/>
<dbReference type="STRING" id="634177.GLX_02530"/>
<proteinExistence type="predicted"/>
<gene>
    <name evidence="2" type="ordered locus">GLX_02530</name>
</gene>
<evidence type="ECO:0000313" key="2">
    <source>
        <dbReference type="EMBL" id="BAK82665.1"/>
    </source>
</evidence>
<dbReference type="Proteomes" id="UP000009044">
    <property type="component" value="Chromosome"/>
</dbReference>
<dbReference type="EMBL" id="AP012159">
    <property type="protein sequence ID" value="BAK82665.1"/>
    <property type="molecule type" value="Genomic_DNA"/>
</dbReference>
<feature type="compositionally biased region" description="Basic and acidic residues" evidence="1">
    <location>
        <begin position="102"/>
        <end position="126"/>
    </location>
</feature>
<name>G2I360_KOMMN</name>
<dbReference type="AlphaFoldDB" id="G2I360"/>
<feature type="region of interest" description="Disordered" evidence="1">
    <location>
        <begin position="70"/>
        <end position="153"/>
    </location>
</feature>
<reference evidence="3" key="1">
    <citation type="journal article" date="2011" name="J. Bacteriol.">
        <title>Complete genome sequence of NBRC 3288, a unique cellulose-nonproducing strain of Gluconacetobacter xylinus isolated from vinegar.</title>
        <authorList>
            <person name="Ogino H."/>
            <person name="Azuma Y."/>
            <person name="Hosoyama A."/>
            <person name="Nakazawa H."/>
            <person name="Matsutani M."/>
            <person name="Hasegawa A."/>
            <person name="Otsuyama K."/>
            <person name="Matsushita K."/>
            <person name="Fujita N."/>
            <person name="Shirai M."/>
        </authorList>
    </citation>
    <scope>NUCLEOTIDE SEQUENCE [LARGE SCALE GENOMIC DNA]</scope>
    <source>
        <strain evidence="3">NBRC 3288 / BCRC 11682 / LMG 1693</strain>
    </source>
</reference>
<evidence type="ECO:0000256" key="1">
    <source>
        <dbReference type="SAM" id="MobiDB-lite"/>
    </source>
</evidence>
<accession>G2I360</accession>